<dbReference type="Proteomes" id="UP000799776">
    <property type="component" value="Unassembled WGS sequence"/>
</dbReference>
<dbReference type="AlphaFoldDB" id="A0A9P4HWA0"/>
<accession>A0A9P4HWA0</accession>
<gene>
    <name evidence="2" type="ORF">K490DRAFT_56504</name>
</gene>
<keyword evidence="3" id="KW-1185">Reference proteome</keyword>
<name>A0A9P4HWA0_9PEZI</name>
<comment type="caution">
    <text evidence="2">The sequence shown here is derived from an EMBL/GenBank/DDBJ whole genome shotgun (WGS) entry which is preliminary data.</text>
</comment>
<protein>
    <submittedName>
        <fullName evidence="2">Uncharacterized protein</fullName>
    </submittedName>
</protein>
<evidence type="ECO:0000313" key="3">
    <source>
        <dbReference type="Proteomes" id="UP000799776"/>
    </source>
</evidence>
<evidence type="ECO:0000313" key="2">
    <source>
        <dbReference type="EMBL" id="KAF2087933.1"/>
    </source>
</evidence>
<feature type="region of interest" description="Disordered" evidence="1">
    <location>
        <begin position="117"/>
        <end position="178"/>
    </location>
</feature>
<organism evidence="2 3">
    <name type="scientific">Saccharata proteae CBS 121410</name>
    <dbReference type="NCBI Taxonomy" id="1314787"/>
    <lineage>
        <taxon>Eukaryota</taxon>
        <taxon>Fungi</taxon>
        <taxon>Dikarya</taxon>
        <taxon>Ascomycota</taxon>
        <taxon>Pezizomycotina</taxon>
        <taxon>Dothideomycetes</taxon>
        <taxon>Dothideomycetes incertae sedis</taxon>
        <taxon>Botryosphaeriales</taxon>
        <taxon>Saccharataceae</taxon>
        <taxon>Saccharata</taxon>
    </lineage>
</organism>
<dbReference type="EMBL" id="ML978718">
    <property type="protein sequence ID" value="KAF2087933.1"/>
    <property type="molecule type" value="Genomic_DNA"/>
</dbReference>
<feature type="region of interest" description="Disordered" evidence="1">
    <location>
        <begin position="238"/>
        <end position="266"/>
    </location>
</feature>
<feature type="compositionally biased region" description="Pro residues" evidence="1">
    <location>
        <begin position="136"/>
        <end position="154"/>
    </location>
</feature>
<proteinExistence type="predicted"/>
<reference evidence="2" key="1">
    <citation type="journal article" date="2020" name="Stud. Mycol.">
        <title>101 Dothideomycetes genomes: a test case for predicting lifestyles and emergence of pathogens.</title>
        <authorList>
            <person name="Haridas S."/>
            <person name="Albert R."/>
            <person name="Binder M."/>
            <person name="Bloem J."/>
            <person name="Labutti K."/>
            <person name="Salamov A."/>
            <person name="Andreopoulos B."/>
            <person name="Baker S."/>
            <person name="Barry K."/>
            <person name="Bills G."/>
            <person name="Bluhm B."/>
            <person name="Cannon C."/>
            <person name="Castanera R."/>
            <person name="Culley D."/>
            <person name="Daum C."/>
            <person name="Ezra D."/>
            <person name="Gonzalez J."/>
            <person name="Henrissat B."/>
            <person name="Kuo A."/>
            <person name="Liang C."/>
            <person name="Lipzen A."/>
            <person name="Lutzoni F."/>
            <person name="Magnuson J."/>
            <person name="Mondo S."/>
            <person name="Nolan M."/>
            <person name="Ohm R."/>
            <person name="Pangilinan J."/>
            <person name="Park H.-J."/>
            <person name="Ramirez L."/>
            <person name="Alfaro M."/>
            <person name="Sun H."/>
            <person name="Tritt A."/>
            <person name="Yoshinaga Y."/>
            <person name="Zwiers L.-H."/>
            <person name="Turgeon B."/>
            <person name="Goodwin S."/>
            <person name="Spatafora J."/>
            <person name="Crous P."/>
            <person name="Grigoriev I."/>
        </authorList>
    </citation>
    <scope>NUCLEOTIDE SEQUENCE</scope>
    <source>
        <strain evidence="2">CBS 121410</strain>
    </source>
</reference>
<evidence type="ECO:0000256" key="1">
    <source>
        <dbReference type="SAM" id="MobiDB-lite"/>
    </source>
</evidence>
<sequence length="333" mass="36963">MAAGLGQLASLASGANERVQRSVQRELVQLAWATWDEKADGGPIAGRSRVQRQKICDGRGADVVFLRFSALRLHRGHDDQWRRRQRAKERCRLPSRRRRVVVIVVVVVKVEGASMGSITSHERGRRRRLGRERFVPPQPPPRPPRPPPGPPPPTMMLDRKRPRSTPPADQKPPSGRAWGLMSSLGGFFGFHGRKAIEMLMLTSRLGSSGRQKKDIVFTRRPGSLIGSCRPYVARMSPVPSPPTSCHQHGHVEGRDPASSNGSSRRRGRFAAWESPGWSCSRFVGQPGYVICTARIRVSMCNLAAPKAVQSQTQWRRGIYGMSAAAAACHDKRR</sequence>